<dbReference type="Proteomes" id="UP000189701">
    <property type="component" value="Unplaced"/>
</dbReference>
<reference evidence="3" key="2">
    <citation type="submission" date="2025-08" db="UniProtKB">
        <authorList>
            <consortium name="RefSeq"/>
        </authorList>
    </citation>
    <scope>IDENTIFICATION</scope>
    <source>
        <tissue evidence="3">Leaf</tissue>
    </source>
</reference>
<keyword evidence="2" id="KW-1185">Reference proteome</keyword>
<feature type="signal peptide" evidence="1">
    <location>
        <begin position="1"/>
        <end position="21"/>
    </location>
</feature>
<evidence type="ECO:0000256" key="1">
    <source>
        <dbReference type="SAM" id="SignalP"/>
    </source>
</evidence>
<organism evidence="2 3">
    <name type="scientific">Nicotiana sylvestris</name>
    <name type="common">Wood tobacco</name>
    <name type="synonym">South American tobacco</name>
    <dbReference type="NCBI Taxonomy" id="4096"/>
    <lineage>
        <taxon>Eukaryota</taxon>
        <taxon>Viridiplantae</taxon>
        <taxon>Streptophyta</taxon>
        <taxon>Embryophyta</taxon>
        <taxon>Tracheophyta</taxon>
        <taxon>Spermatophyta</taxon>
        <taxon>Magnoliopsida</taxon>
        <taxon>eudicotyledons</taxon>
        <taxon>Gunneridae</taxon>
        <taxon>Pentapetalae</taxon>
        <taxon>asterids</taxon>
        <taxon>lamiids</taxon>
        <taxon>Solanales</taxon>
        <taxon>Solanaceae</taxon>
        <taxon>Nicotianoideae</taxon>
        <taxon>Nicotianeae</taxon>
        <taxon>Nicotiana</taxon>
    </lineage>
</organism>
<dbReference type="AlphaFoldDB" id="A0A1U7VEZ2"/>
<keyword evidence="1" id="KW-0732">Signal</keyword>
<accession>A0A1U7VEZ2</accession>
<proteinExistence type="predicted"/>
<evidence type="ECO:0000313" key="3">
    <source>
        <dbReference type="RefSeq" id="XP_009764928.1"/>
    </source>
</evidence>
<gene>
    <name evidence="3" type="primary">LOC104216551</name>
</gene>
<protein>
    <submittedName>
        <fullName evidence="3">Uncharacterized protein LOC104216551 isoform X2</fullName>
    </submittedName>
</protein>
<sequence length="70" mass="8128">MKLFPTIAVLLFLMLLLSANGIYIVSFTHLPTRNRSKKGRSKAMPIQEQNLLRRLCQWSHLQPKVPRRGL</sequence>
<feature type="chain" id="PRO_5010530585" evidence="1">
    <location>
        <begin position="22"/>
        <end position="70"/>
    </location>
</feature>
<evidence type="ECO:0000313" key="2">
    <source>
        <dbReference type="Proteomes" id="UP000189701"/>
    </source>
</evidence>
<dbReference type="RefSeq" id="XP_009764928.1">
    <property type="nucleotide sequence ID" value="XM_009766626.1"/>
</dbReference>
<name>A0A1U7VEZ2_NICSY</name>
<reference evidence="2" key="1">
    <citation type="journal article" date="2013" name="Genome Biol.">
        <title>Reference genomes and transcriptomes of Nicotiana sylvestris and Nicotiana tomentosiformis.</title>
        <authorList>
            <person name="Sierro N."/>
            <person name="Battey J.N."/>
            <person name="Ouadi S."/>
            <person name="Bovet L."/>
            <person name="Goepfert S."/>
            <person name="Bakaher N."/>
            <person name="Peitsch M.C."/>
            <person name="Ivanov N.V."/>
        </authorList>
    </citation>
    <scope>NUCLEOTIDE SEQUENCE [LARGE SCALE GENOMIC DNA]</scope>
</reference>